<evidence type="ECO:0000256" key="1">
    <source>
        <dbReference type="SAM" id="Phobius"/>
    </source>
</evidence>
<keyword evidence="1" id="KW-0812">Transmembrane</keyword>
<name>A0A2Z6QF43_9GLOM</name>
<evidence type="ECO:0000313" key="3">
    <source>
        <dbReference type="Proteomes" id="UP000247702"/>
    </source>
</evidence>
<proteinExistence type="predicted"/>
<keyword evidence="1" id="KW-0472">Membrane</keyword>
<keyword evidence="1" id="KW-1133">Transmembrane helix</keyword>
<dbReference type="AlphaFoldDB" id="A0A2Z6QF43"/>
<protein>
    <submittedName>
        <fullName evidence="2">Uncharacterized protein</fullName>
    </submittedName>
</protein>
<dbReference type="Proteomes" id="UP000247702">
    <property type="component" value="Unassembled WGS sequence"/>
</dbReference>
<sequence length="73" mass="8595">MIERLGRLGFLRTTSWIWISRGLPGLGFQLDHEKRHLPGPVSIRRETVLFVQNFFSSCYLSPLITILLYYRNN</sequence>
<organism evidence="2 3">
    <name type="scientific">Rhizophagus clarus</name>
    <dbReference type="NCBI Taxonomy" id="94130"/>
    <lineage>
        <taxon>Eukaryota</taxon>
        <taxon>Fungi</taxon>
        <taxon>Fungi incertae sedis</taxon>
        <taxon>Mucoromycota</taxon>
        <taxon>Glomeromycotina</taxon>
        <taxon>Glomeromycetes</taxon>
        <taxon>Glomerales</taxon>
        <taxon>Glomeraceae</taxon>
        <taxon>Rhizophagus</taxon>
    </lineage>
</organism>
<gene>
    <name evidence="2" type="ORF">RclHR1_15360002</name>
</gene>
<comment type="caution">
    <text evidence="2">The sequence shown here is derived from an EMBL/GenBank/DDBJ whole genome shotgun (WGS) entry which is preliminary data.</text>
</comment>
<feature type="transmembrane region" description="Helical" evidence="1">
    <location>
        <begin position="50"/>
        <end position="70"/>
    </location>
</feature>
<evidence type="ECO:0000313" key="2">
    <source>
        <dbReference type="EMBL" id="GBB88760.1"/>
    </source>
</evidence>
<reference evidence="2 3" key="1">
    <citation type="submission" date="2017-11" db="EMBL/GenBank/DDBJ databases">
        <title>The genome of Rhizophagus clarus HR1 reveals common genetic basis of auxotrophy among arbuscular mycorrhizal fungi.</title>
        <authorList>
            <person name="Kobayashi Y."/>
        </authorList>
    </citation>
    <scope>NUCLEOTIDE SEQUENCE [LARGE SCALE GENOMIC DNA]</scope>
    <source>
        <strain evidence="2 3">HR1</strain>
    </source>
</reference>
<accession>A0A2Z6QF43</accession>
<keyword evidence="3" id="KW-1185">Reference proteome</keyword>
<dbReference type="EMBL" id="BEXD01000598">
    <property type="protein sequence ID" value="GBB88760.1"/>
    <property type="molecule type" value="Genomic_DNA"/>
</dbReference>